<name>N1QH05_SPHMS</name>
<organism evidence="1 2">
    <name type="scientific">Sphaerulina musiva (strain SO2202)</name>
    <name type="common">Poplar stem canker fungus</name>
    <name type="synonym">Septoria musiva</name>
    <dbReference type="NCBI Taxonomy" id="692275"/>
    <lineage>
        <taxon>Eukaryota</taxon>
        <taxon>Fungi</taxon>
        <taxon>Dikarya</taxon>
        <taxon>Ascomycota</taxon>
        <taxon>Pezizomycotina</taxon>
        <taxon>Dothideomycetes</taxon>
        <taxon>Dothideomycetidae</taxon>
        <taxon>Mycosphaerellales</taxon>
        <taxon>Mycosphaerellaceae</taxon>
        <taxon>Sphaerulina</taxon>
    </lineage>
</organism>
<dbReference type="Gene3D" id="2.115.10.20">
    <property type="entry name" value="Glycosyl hydrolase domain, family 43"/>
    <property type="match status" value="1"/>
</dbReference>
<dbReference type="InterPro" id="IPR050727">
    <property type="entry name" value="GH43_arabinanases"/>
</dbReference>
<evidence type="ECO:0000313" key="1">
    <source>
        <dbReference type="EMBL" id="EMF09294.1"/>
    </source>
</evidence>
<dbReference type="GeneID" id="27900205"/>
<accession>N1QH05</accession>
<dbReference type="STRING" id="692275.N1QH05"/>
<dbReference type="OrthoDB" id="3879658at2759"/>
<keyword evidence="2" id="KW-1185">Reference proteome</keyword>
<dbReference type="GO" id="GO:0016787">
    <property type="term" value="F:hydrolase activity"/>
    <property type="evidence" value="ECO:0007669"/>
    <property type="project" value="UniProtKB-KW"/>
</dbReference>
<dbReference type="RefSeq" id="XP_016757415.1">
    <property type="nucleotide sequence ID" value="XM_016903068.1"/>
</dbReference>
<dbReference type="PANTHER" id="PTHR43301">
    <property type="entry name" value="ARABINAN ENDO-1,5-ALPHA-L-ARABINOSIDASE"/>
    <property type="match status" value="1"/>
</dbReference>
<gene>
    <name evidence="1" type="ORF">SEPMUDRAFT_144134</name>
</gene>
<evidence type="ECO:0000313" key="2">
    <source>
        <dbReference type="Proteomes" id="UP000016931"/>
    </source>
</evidence>
<reference evidence="1 2" key="1">
    <citation type="journal article" date="2012" name="PLoS Pathog.">
        <title>Diverse lifestyles and strategies of plant pathogenesis encoded in the genomes of eighteen Dothideomycetes fungi.</title>
        <authorList>
            <person name="Ohm R.A."/>
            <person name="Feau N."/>
            <person name="Henrissat B."/>
            <person name="Schoch C.L."/>
            <person name="Horwitz B.A."/>
            <person name="Barry K.W."/>
            <person name="Condon B.J."/>
            <person name="Copeland A.C."/>
            <person name="Dhillon B."/>
            <person name="Glaser F."/>
            <person name="Hesse C.N."/>
            <person name="Kosti I."/>
            <person name="LaButti K."/>
            <person name="Lindquist E.A."/>
            <person name="Lucas S."/>
            <person name="Salamov A.A."/>
            <person name="Bradshaw R.E."/>
            <person name="Ciuffetti L."/>
            <person name="Hamelin R.C."/>
            <person name="Kema G.H.J."/>
            <person name="Lawrence C."/>
            <person name="Scott J.A."/>
            <person name="Spatafora J.W."/>
            <person name="Turgeon B.G."/>
            <person name="de Wit P.J.G.M."/>
            <person name="Zhong S."/>
            <person name="Goodwin S.B."/>
            <person name="Grigoriev I.V."/>
        </authorList>
    </citation>
    <scope>NUCLEOTIDE SEQUENCE [LARGE SCALE GENOMIC DNA]</scope>
    <source>
        <strain evidence="1 2">SO2202</strain>
    </source>
</reference>
<dbReference type="EMBL" id="KB456269">
    <property type="protein sequence ID" value="EMF09294.1"/>
    <property type="molecule type" value="Genomic_DNA"/>
</dbReference>
<dbReference type="eggNOG" id="ENOG502S9PF">
    <property type="taxonomic scope" value="Eukaryota"/>
</dbReference>
<dbReference type="AlphaFoldDB" id="N1QH05"/>
<keyword evidence="1" id="KW-0378">Hydrolase</keyword>
<dbReference type="CDD" id="cd08999">
    <property type="entry name" value="GH43_ABN-like"/>
    <property type="match status" value="1"/>
</dbReference>
<dbReference type="InterPro" id="IPR023296">
    <property type="entry name" value="Glyco_hydro_beta-prop_sf"/>
</dbReference>
<proteinExistence type="predicted"/>
<sequence length="289" mass="31336">MGGVNFPDPAVIRTSSGWHLFSTNALVDGKWIHVQRASTTDWKTFKFHRGVDALPKLPSWVAASPRVWAPDVSVLPDGTFIMYYTAAIKSSPSIHCLSFATAAKITDPFIDSSSAPWICPSKSGGAIDISSFTDEKHPPPPSANNKQPPFRRYIVYKIDGNAIGHGGACGNTVKPIIPTPLLLQEVSPHDGHTLINGPPIPLLTNSLISDGPYIEAPSLTFFQGKFTLFFSSNCYTSEKYDVQYATAENIRGPYTRQGQVLRSHGPFGLLAPGGLDVAINGERVVISHY</sequence>
<dbReference type="PANTHER" id="PTHR43301:SF3">
    <property type="entry name" value="ARABINAN ENDO-1,5-ALPHA-L-ARABINOSIDASE A-RELATED"/>
    <property type="match status" value="1"/>
</dbReference>
<dbReference type="OMA" id="LFHANCP"/>
<dbReference type="SUPFAM" id="SSF75005">
    <property type="entry name" value="Arabinanase/levansucrase/invertase"/>
    <property type="match status" value="1"/>
</dbReference>
<dbReference type="Proteomes" id="UP000016931">
    <property type="component" value="Unassembled WGS sequence"/>
</dbReference>
<protein>
    <submittedName>
        <fullName evidence="1">Glycoside hydrolase family 43 protein</fullName>
    </submittedName>
</protein>
<dbReference type="HOGENOM" id="CLU_009397_8_0_1"/>